<keyword evidence="3" id="KW-1185">Reference proteome</keyword>
<dbReference type="InParanoid" id="A0A3Q1H1H9"/>
<accession>A0A3Q1H1H9</accession>
<evidence type="ECO:0000313" key="3">
    <source>
        <dbReference type="Proteomes" id="UP000257200"/>
    </source>
</evidence>
<dbReference type="AlphaFoldDB" id="A0A3Q1H1H9"/>
<evidence type="ECO:0000313" key="2">
    <source>
        <dbReference type="Ensembl" id="ENSAPOP00000033572.1"/>
    </source>
</evidence>
<sequence>SARSDDGSSPRITLLRPFVYFGHTYNQIYVNHNGHLTFNAPWYSYIPQRFPMYGSRDIIAPFWTDIDNRGNGQINYMQYTSGTVLQQATRHINAYFPGLSFTASWVFVATWYEVAYYSYSGTRTTFQAVLISDGRYSFVLMNYGTIATPRRGVEAGYDTNNSTHHFSIPGTYLGNITSIPSVTSALQRFVQTARLSNVGLPGRFAFRVDSGSRGCTFNGKW</sequence>
<dbReference type="PANTHER" id="PTHR46160">
    <property type="entry name" value="ALPHA-TECTORIN-RELATED"/>
    <property type="match status" value="1"/>
</dbReference>
<feature type="domain" description="NIDO" evidence="1">
    <location>
        <begin position="61"/>
        <end position="211"/>
    </location>
</feature>
<dbReference type="PANTHER" id="PTHR46160:SF9">
    <property type="entry name" value="PROTEIN PRY2-RELATED"/>
    <property type="match status" value="1"/>
</dbReference>
<dbReference type="SMART" id="SM00539">
    <property type="entry name" value="NIDO"/>
    <property type="match status" value="1"/>
</dbReference>
<reference evidence="2" key="1">
    <citation type="submission" date="2025-08" db="UniProtKB">
        <authorList>
            <consortium name="Ensembl"/>
        </authorList>
    </citation>
    <scope>IDENTIFICATION</scope>
</reference>
<proteinExistence type="predicted"/>
<name>A0A3Q1H1H9_9TELE</name>
<dbReference type="InterPro" id="IPR003886">
    <property type="entry name" value="NIDO_dom"/>
</dbReference>
<protein>
    <recommendedName>
        <fullName evidence="1">NIDO domain-containing protein</fullName>
    </recommendedName>
</protein>
<dbReference type="InterPro" id="IPR052749">
    <property type="entry name" value="Alpha-tectorin"/>
</dbReference>
<dbReference type="Proteomes" id="UP000257200">
    <property type="component" value="Unplaced"/>
</dbReference>
<dbReference type="GO" id="GO:0007160">
    <property type="term" value="P:cell-matrix adhesion"/>
    <property type="evidence" value="ECO:0007669"/>
    <property type="project" value="InterPro"/>
</dbReference>
<organism evidence="2 3">
    <name type="scientific">Acanthochromis polyacanthus</name>
    <name type="common">spiny chromis</name>
    <dbReference type="NCBI Taxonomy" id="80966"/>
    <lineage>
        <taxon>Eukaryota</taxon>
        <taxon>Metazoa</taxon>
        <taxon>Chordata</taxon>
        <taxon>Craniata</taxon>
        <taxon>Vertebrata</taxon>
        <taxon>Euteleostomi</taxon>
        <taxon>Actinopterygii</taxon>
        <taxon>Neopterygii</taxon>
        <taxon>Teleostei</taxon>
        <taxon>Neoteleostei</taxon>
        <taxon>Acanthomorphata</taxon>
        <taxon>Ovalentaria</taxon>
        <taxon>Pomacentridae</taxon>
        <taxon>Acanthochromis</taxon>
    </lineage>
</organism>
<dbReference type="GeneTree" id="ENSGT00940000164679"/>
<dbReference type="PROSITE" id="PS51220">
    <property type="entry name" value="NIDO"/>
    <property type="match status" value="1"/>
</dbReference>
<reference evidence="2" key="2">
    <citation type="submission" date="2025-09" db="UniProtKB">
        <authorList>
            <consortium name="Ensembl"/>
        </authorList>
    </citation>
    <scope>IDENTIFICATION</scope>
</reference>
<evidence type="ECO:0000259" key="1">
    <source>
        <dbReference type="PROSITE" id="PS51220"/>
    </source>
</evidence>
<dbReference type="Ensembl" id="ENSAPOT00000034598.1">
    <property type="protein sequence ID" value="ENSAPOP00000033572.1"/>
    <property type="gene ID" value="ENSAPOG00000022229.1"/>
</dbReference>
<dbReference type="Pfam" id="PF06119">
    <property type="entry name" value="NIDO"/>
    <property type="match status" value="1"/>
</dbReference>
<dbReference type="STRING" id="80966.ENSAPOP00000033572"/>